<feature type="region of interest" description="Disordered" evidence="1">
    <location>
        <begin position="93"/>
        <end position="116"/>
    </location>
</feature>
<proteinExistence type="predicted"/>
<gene>
    <name evidence="2" type="ORF">F0919_09395</name>
</gene>
<organism evidence="2 3">
    <name type="scientific">Taibaiella lutea</name>
    <dbReference type="NCBI Taxonomy" id="2608001"/>
    <lineage>
        <taxon>Bacteria</taxon>
        <taxon>Pseudomonadati</taxon>
        <taxon>Bacteroidota</taxon>
        <taxon>Chitinophagia</taxon>
        <taxon>Chitinophagales</taxon>
        <taxon>Chitinophagaceae</taxon>
        <taxon>Taibaiella</taxon>
    </lineage>
</organism>
<feature type="region of interest" description="Disordered" evidence="1">
    <location>
        <begin position="189"/>
        <end position="218"/>
    </location>
</feature>
<evidence type="ECO:0000313" key="3">
    <source>
        <dbReference type="Proteomes" id="UP000323632"/>
    </source>
</evidence>
<dbReference type="RefSeq" id="WP_150032491.1">
    <property type="nucleotide sequence ID" value="NZ_VWSH01000002.1"/>
</dbReference>
<name>A0A5M6CLD9_9BACT</name>
<sequence length="218" mass="23902">MAINNRNEISAGATVRVGPVFVGTSNLYSMLRKDNIKRADIHVGLKIPLAFGKPSKTNMWLKKTFSDNDDNHMPDTTSIDNAVDSVAAPEKQKVKDMAVPQQPEVKETPPAPERSQPAVQPINIIINNYNSPGTMPASVQTYSVQPAANMGSDSVIIKVPVAKPDSGKAELDNIQKQIDSLKLQMEEKKKVLERMQQQQQDSINNGALQPGSKKKMTQ</sequence>
<accession>A0A5M6CLD9</accession>
<dbReference type="EMBL" id="VWSH01000002">
    <property type="protein sequence ID" value="KAA5534812.1"/>
    <property type="molecule type" value="Genomic_DNA"/>
</dbReference>
<dbReference type="AlphaFoldDB" id="A0A5M6CLD9"/>
<evidence type="ECO:0000256" key="1">
    <source>
        <dbReference type="SAM" id="MobiDB-lite"/>
    </source>
</evidence>
<evidence type="ECO:0000313" key="2">
    <source>
        <dbReference type="EMBL" id="KAA5534812.1"/>
    </source>
</evidence>
<keyword evidence="3" id="KW-1185">Reference proteome</keyword>
<reference evidence="2 3" key="1">
    <citation type="submission" date="2019-09" db="EMBL/GenBank/DDBJ databases">
        <title>Genome sequence and assembly of Taibaiella sp.</title>
        <authorList>
            <person name="Chhetri G."/>
        </authorList>
    </citation>
    <scope>NUCLEOTIDE SEQUENCE [LARGE SCALE GENOMIC DNA]</scope>
    <source>
        <strain evidence="2 3">KVB11</strain>
    </source>
</reference>
<feature type="compositionally biased region" description="Polar residues" evidence="1">
    <location>
        <begin position="195"/>
        <end position="207"/>
    </location>
</feature>
<comment type="caution">
    <text evidence="2">The sequence shown here is derived from an EMBL/GenBank/DDBJ whole genome shotgun (WGS) entry which is preliminary data.</text>
</comment>
<protein>
    <submittedName>
        <fullName evidence="2">Uncharacterized protein</fullName>
    </submittedName>
</protein>
<dbReference type="Proteomes" id="UP000323632">
    <property type="component" value="Unassembled WGS sequence"/>
</dbReference>